<sequence>MLVDLRISTSEPAVTGTATVSRSFAAFVSVEVVETVAENARLEPAPLPTRTTTSRVTDSPASSSAAVSSQTTAVPAALRAHPAGARTSAVPSGSGIVTRGSCGRPSPSFVMRAVSVSSSPMLVVPGSAVSRTARSTFRRTVTVVVARSLPAFVSVDVVDAVAEAAMVAGGASPTRTTIARVTDSPSSRSAGARSQTTAVPAAFRTQPAGARTNVVPVGTGMVIRGASGRPGPSFVTVAVSVRSWPARIVPGSAVSSVTRSTVSTTGTVVVARSLPAFVSVEVVATVAWTAMLGPGSAPTRTTIARVSDSPASRPEAGRSQTTAVPAAFRAHPAGALANVVPSGSGTVIRGSTGRATPSFCTTTFSVRSWPGRTGVGEPVTVTPRSTVRFTGTARVARSLPAFVSVEVVDAVADAAMLAPGVSPTRTTIARVTDSPVSRSAGARSHTTAVPAALSAQPAGAETNVVPSGIGIVTLGASGRPGPVFSTTAVSVRVRPGSAVPGSEVSVTPRSTVSITGMLAVARSLPASVSVDVVEAVAEIAMDGPGFGPTATTTARVTDSPASSSAAVRSQTTAVPAAFGTHPAGALTNVVPAGSGIVTRGSTGRAAPSLRTTAVRVSSWPGRTGLGEPVIVVARSTVWFTGTEIVSRSLAVLVSVDVVATVAEAEMLAPGASPTRTTIAFVTDSPVSRSDAVRSQTTAVPAVFRVQPAGAETNVVPVGIGTVTVGASGRPGPVFVTTAVSVRGWPGRAVPGVGLSVTPRSTVSMTGTLAVARSFAARTSVEVVETVADSAMLGPGFGPTRTTIARVSDSPASRPAAGRSQTTAVPAAFTAHPAGALTNVVPAGSGIVTRGSVGRATPSFWITAVIVRSCPGRTGLGEPVSATPRSTVWSTGIARVARSLAAFVSVDVVETVAEAARLPPGVSPTRTTMVRVSDSPLSRSAAGRSQTTEVPMSVHPAGALTRVVPAGTGIVTRGASGRPGPVLRTVADRLTSCPGRVAAGSEESVTPRSTVSMTGTLAVARSLPAFVSVEVVDVVAEIAMLGPGFGPTRTTIARVTASPASRSAAGRSQTIAVPAAFRAQPAGALTSVVPEGSGIVTRGWPGRATPSFRTTAVSVRSWPGRTGLGEPVMVTPRSTVWFTGTESVAVSLLARVSVEVVATVAEAGMLEAGASPTRKTIARVSDSFGSRSAGDRSQTTAVPAPLSAQPAGALTKVVPTGTGIETVGATGRPKPVFVTTAVRVRFWPGRAVPGSLLSVTPRSTVSVTGTTRAARSLLGSVSAEVVETVAETGMVGPGFGPTRTTTDFVSDSPASSSAAVRSQTTEVPAAFRAQPAPALTNVVPEGSGIVSFGSIGRAGPSLVTVAVSVRSSPGRTGPGSAAKDTPRSTDWTTGVCVVAVLLPRSRSVSVVATDADVVMDAPGVAVVVSGIRRGLAPVPPPASTVPRLQSTIWEPEAPLSVQRGSIVAASAVVPAGTSKRTTLLGAAEPPSFVTPTSQV</sequence>
<name>A0A6J7J6T0_9ZZZZ</name>
<evidence type="ECO:0000256" key="1">
    <source>
        <dbReference type="SAM" id="MobiDB-lite"/>
    </source>
</evidence>
<protein>
    <submittedName>
        <fullName evidence="2">Unannotated protein</fullName>
    </submittedName>
</protein>
<feature type="compositionally biased region" description="Low complexity" evidence="1">
    <location>
        <begin position="59"/>
        <end position="77"/>
    </location>
</feature>
<feature type="region of interest" description="Disordered" evidence="1">
    <location>
        <begin position="43"/>
        <end position="100"/>
    </location>
</feature>
<evidence type="ECO:0000313" key="2">
    <source>
        <dbReference type="EMBL" id="CAB4938152.1"/>
    </source>
</evidence>
<dbReference type="EMBL" id="CAFBMK010000219">
    <property type="protein sequence ID" value="CAB4938152.1"/>
    <property type="molecule type" value="Genomic_DNA"/>
</dbReference>
<feature type="compositionally biased region" description="Polar residues" evidence="1">
    <location>
        <begin position="925"/>
        <end position="949"/>
    </location>
</feature>
<accession>A0A6J7J6T0</accession>
<feature type="region of interest" description="Disordered" evidence="1">
    <location>
        <begin position="925"/>
        <end position="952"/>
    </location>
</feature>
<feature type="region of interest" description="Disordered" evidence="1">
    <location>
        <begin position="179"/>
        <end position="198"/>
    </location>
</feature>
<reference evidence="2" key="1">
    <citation type="submission" date="2020-05" db="EMBL/GenBank/DDBJ databases">
        <authorList>
            <person name="Chiriac C."/>
            <person name="Salcher M."/>
            <person name="Ghai R."/>
            <person name="Kavagutti S V."/>
        </authorList>
    </citation>
    <scope>NUCLEOTIDE SEQUENCE</scope>
</reference>
<feature type="region of interest" description="Disordered" evidence="1">
    <location>
        <begin position="301"/>
        <end position="321"/>
    </location>
</feature>
<gene>
    <name evidence="2" type="ORF">UFOPK3564_02780</name>
</gene>
<organism evidence="2">
    <name type="scientific">freshwater metagenome</name>
    <dbReference type="NCBI Taxonomy" id="449393"/>
    <lineage>
        <taxon>unclassified sequences</taxon>
        <taxon>metagenomes</taxon>
        <taxon>ecological metagenomes</taxon>
    </lineage>
</organism>
<feature type="compositionally biased region" description="Polar residues" evidence="1">
    <location>
        <begin position="1183"/>
        <end position="1196"/>
    </location>
</feature>
<proteinExistence type="predicted"/>
<feature type="region of interest" description="Disordered" evidence="1">
    <location>
        <begin position="1183"/>
        <end position="1202"/>
    </location>
</feature>